<dbReference type="Proteomes" id="UP000787472">
    <property type="component" value="Unassembled WGS sequence"/>
</dbReference>
<dbReference type="InterPro" id="IPR014241">
    <property type="entry name" value="Cyt_c_oxidase_su1_bac"/>
</dbReference>
<evidence type="ECO:0000313" key="20">
    <source>
        <dbReference type="Proteomes" id="UP000787472"/>
    </source>
</evidence>
<evidence type="ECO:0000256" key="8">
    <source>
        <dbReference type="ARBA" id="ARBA00022723"/>
    </source>
</evidence>
<dbReference type="PROSITE" id="PS50855">
    <property type="entry name" value="COX1"/>
    <property type="match status" value="1"/>
</dbReference>
<keyword evidence="13 17" id="KW-0186">Copper</keyword>
<dbReference type="Pfam" id="PF00115">
    <property type="entry name" value="COX1"/>
    <property type="match status" value="1"/>
</dbReference>
<organism evidence="19 20">
    <name type="scientific">Pseudomaricurvus hydrocarbonicus</name>
    <dbReference type="NCBI Taxonomy" id="1470433"/>
    <lineage>
        <taxon>Bacteria</taxon>
        <taxon>Pseudomonadati</taxon>
        <taxon>Pseudomonadota</taxon>
        <taxon>Gammaproteobacteria</taxon>
        <taxon>Cellvibrionales</taxon>
        <taxon>Cellvibrionaceae</taxon>
        <taxon>Pseudomaricurvus</taxon>
    </lineage>
</organism>
<dbReference type="PRINTS" id="PR01165">
    <property type="entry name" value="CYCOXIDASEI"/>
</dbReference>
<keyword evidence="11 17" id="KW-1133">Transmembrane helix</keyword>
<gene>
    <name evidence="19" type="primary">ctaD</name>
    <name evidence="19" type="ORF">G8770_20590</name>
</gene>
<name>A0A9E5T4F4_9GAMM</name>
<reference evidence="19" key="1">
    <citation type="submission" date="2020-03" db="EMBL/GenBank/DDBJ databases">
        <authorList>
            <person name="Guo F."/>
        </authorList>
    </citation>
    <scope>NUCLEOTIDE SEQUENCE</scope>
    <source>
        <strain evidence="19">JCM 30134</strain>
    </source>
</reference>
<dbReference type="GO" id="GO:0045277">
    <property type="term" value="C:respiratory chain complex IV"/>
    <property type="evidence" value="ECO:0007669"/>
    <property type="project" value="InterPro"/>
</dbReference>
<feature type="transmembrane region" description="Helical" evidence="17">
    <location>
        <begin position="107"/>
        <end position="127"/>
    </location>
</feature>
<dbReference type="Gene3D" id="1.20.210.10">
    <property type="entry name" value="Cytochrome c oxidase-like, subunit I domain"/>
    <property type="match status" value="1"/>
</dbReference>
<keyword evidence="12 17" id="KW-0408">Iron</keyword>
<evidence type="ECO:0000256" key="11">
    <source>
        <dbReference type="ARBA" id="ARBA00022989"/>
    </source>
</evidence>
<comment type="pathway">
    <text evidence="2 17">Energy metabolism; oxidative phosphorylation.</text>
</comment>
<dbReference type="InterPro" id="IPR033944">
    <property type="entry name" value="Cyt_c_oxase_su1_dom"/>
</dbReference>
<feature type="transmembrane region" description="Helical" evidence="17">
    <location>
        <begin position="234"/>
        <end position="258"/>
    </location>
</feature>
<feature type="transmembrane region" description="Helical" evidence="17">
    <location>
        <begin position="416"/>
        <end position="435"/>
    </location>
</feature>
<dbReference type="FunFam" id="1.20.210.10:FF:000004">
    <property type="entry name" value="Cytochrome c oxidase subunit 1"/>
    <property type="match status" value="1"/>
</dbReference>
<evidence type="ECO:0000256" key="10">
    <source>
        <dbReference type="ARBA" id="ARBA00022982"/>
    </source>
</evidence>
<accession>A0A9E5T4F4</accession>
<dbReference type="GO" id="GO:0009060">
    <property type="term" value="P:aerobic respiration"/>
    <property type="evidence" value="ECO:0007669"/>
    <property type="project" value="InterPro"/>
</dbReference>
<evidence type="ECO:0000259" key="18">
    <source>
        <dbReference type="PROSITE" id="PS50855"/>
    </source>
</evidence>
<dbReference type="InterPro" id="IPR023615">
    <property type="entry name" value="Cyt_c_Oxase_su1_BS"/>
</dbReference>
<feature type="transmembrane region" description="Helical" evidence="17">
    <location>
        <begin position="270"/>
        <end position="294"/>
    </location>
</feature>
<feature type="domain" description="Cytochrome oxidase subunit I profile" evidence="18">
    <location>
        <begin position="12"/>
        <end position="516"/>
    </location>
</feature>
<dbReference type="RefSeq" id="WP_167191495.1">
    <property type="nucleotide sequence ID" value="NZ_JAAONZ010000022.1"/>
</dbReference>
<dbReference type="GO" id="GO:0005886">
    <property type="term" value="C:plasma membrane"/>
    <property type="evidence" value="ECO:0007669"/>
    <property type="project" value="UniProtKB-SubCell"/>
</dbReference>
<feature type="transmembrane region" description="Helical" evidence="17">
    <location>
        <begin position="306"/>
        <end position="328"/>
    </location>
</feature>
<feature type="transmembrane region" description="Helical" evidence="17">
    <location>
        <begin position="187"/>
        <end position="214"/>
    </location>
</feature>
<dbReference type="EMBL" id="JAAONZ010000022">
    <property type="protein sequence ID" value="NHO67952.1"/>
    <property type="molecule type" value="Genomic_DNA"/>
</dbReference>
<keyword evidence="10 16" id="KW-0249">Electron transport</keyword>
<keyword evidence="5 16" id="KW-0349">Heme</keyword>
<dbReference type="SUPFAM" id="SSF81442">
    <property type="entry name" value="Cytochrome c oxidase subunit I-like"/>
    <property type="match status" value="1"/>
</dbReference>
<dbReference type="PANTHER" id="PTHR10422:SF18">
    <property type="entry name" value="CYTOCHROME C OXIDASE SUBUNIT 1"/>
    <property type="match status" value="1"/>
</dbReference>
<dbReference type="InterPro" id="IPR000883">
    <property type="entry name" value="Cyt_C_Oxase_1"/>
</dbReference>
<keyword evidence="7 16" id="KW-0812">Transmembrane</keyword>
<evidence type="ECO:0000313" key="19">
    <source>
        <dbReference type="EMBL" id="NHO67952.1"/>
    </source>
</evidence>
<comment type="catalytic activity">
    <reaction evidence="15 17">
        <text>4 Fe(II)-[cytochrome c] + O2 + 8 H(+)(in) = 4 Fe(III)-[cytochrome c] + 2 H2O + 4 H(+)(out)</text>
        <dbReference type="Rhea" id="RHEA:11436"/>
        <dbReference type="Rhea" id="RHEA-COMP:10350"/>
        <dbReference type="Rhea" id="RHEA-COMP:14399"/>
        <dbReference type="ChEBI" id="CHEBI:15377"/>
        <dbReference type="ChEBI" id="CHEBI:15378"/>
        <dbReference type="ChEBI" id="CHEBI:15379"/>
        <dbReference type="ChEBI" id="CHEBI:29033"/>
        <dbReference type="ChEBI" id="CHEBI:29034"/>
        <dbReference type="EC" id="7.1.1.9"/>
    </reaction>
</comment>
<dbReference type="InterPro" id="IPR023616">
    <property type="entry name" value="Cyt_c_oxase-like_su1_dom"/>
</dbReference>
<keyword evidence="6 16" id="KW-0679">Respiratory chain</keyword>
<feature type="transmembrane region" description="Helical" evidence="17">
    <location>
        <begin position="455"/>
        <end position="476"/>
    </location>
</feature>
<evidence type="ECO:0000256" key="2">
    <source>
        <dbReference type="ARBA" id="ARBA00004673"/>
    </source>
</evidence>
<comment type="subcellular location">
    <subcellularLocation>
        <location evidence="17">Cell membrane</location>
        <topology evidence="17">Multi-pass membrane protein</topology>
    </subcellularLocation>
    <subcellularLocation>
        <location evidence="1">Membrane</location>
        <topology evidence="1">Multi-pass membrane protein</topology>
    </subcellularLocation>
</comment>
<evidence type="ECO:0000256" key="7">
    <source>
        <dbReference type="ARBA" id="ARBA00022692"/>
    </source>
</evidence>
<dbReference type="NCBIfam" id="TIGR02891">
    <property type="entry name" value="CtaD_CoxA"/>
    <property type="match status" value="1"/>
</dbReference>
<keyword evidence="20" id="KW-1185">Reference proteome</keyword>
<dbReference type="CDD" id="cd01663">
    <property type="entry name" value="Cyt_c_Oxidase_I"/>
    <property type="match status" value="1"/>
</dbReference>
<comment type="caution">
    <text evidence="19">The sequence shown here is derived from an EMBL/GenBank/DDBJ whole genome shotgun (WGS) entry which is preliminary data.</text>
</comment>
<evidence type="ECO:0000256" key="9">
    <source>
        <dbReference type="ARBA" id="ARBA00022967"/>
    </source>
</evidence>
<dbReference type="EC" id="7.1.1.9" evidence="17"/>
<evidence type="ECO:0000256" key="3">
    <source>
        <dbReference type="ARBA" id="ARBA00009578"/>
    </source>
</evidence>
<feature type="transmembrane region" description="Helical" evidence="17">
    <location>
        <begin position="21"/>
        <end position="45"/>
    </location>
</feature>
<evidence type="ECO:0000256" key="5">
    <source>
        <dbReference type="ARBA" id="ARBA00022617"/>
    </source>
</evidence>
<dbReference type="GO" id="GO:0004129">
    <property type="term" value="F:cytochrome-c oxidase activity"/>
    <property type="evidence" value="ECO:0007669"/>
    <property type="project" value="UniProtKB-EC"/>
</dbReference>
<keyword evidence="4 16" id="KW-0813">Transport</keyword>
<keyword evidence="19" id="KW-0560">Oxidoreductase</keyword>
<evidence type="ECO:0000256" key="14">
    <source>
        <dbReference type="ARBA" id="ARBA00023136"/>
    </source>
</evidence>
<protein>
    <recommendedName>
        <fullName evidence="17">Cytochrome c oxidase subunit 1</fullName>
        <ecNumber evidence="17">7.1.1.9</ecNumber>
    </recommendedName>
</protein>
<evidence type="ECO:0000256" key="4">
    <source>
        <dbReference type="ARBA" id="ARBA00022448"/>
    </source>
</evidence>
<evidence type="ECO:0000256" key="17">
    <source>
        <dbReference type="RuleBase" id="RU363061"/>
    </source>
</evidence>
<comment type="similarity">
    <text evidence="3 16">Belongs to the heme-copper respiratory oxidase family.</text>
</comment>
<dbReference type="InterPro" id="IPR036927">
    <property type="entry name" value="Cyt_c_oxase-like_su1_sf"/>
</dbReference>
<comment type="function">
    <text evidence="17">Cytochrome c oxidase is the component of the respiratory chain that catalyzes the reduction of oxygen to water. Subunits 1-3 form the functional core of the enzyme complex. CO I is the catalytic subunit of the enzyme. Electrons originating in cytochrome c are transferred via the copper A center of subunit 2 and heme A of subunit 1 to the bimetallic center formed by heme A3 and copper B.</text>
</comment>
<proteinExistence type="inferred from homology"/>
<evidence type="ECO:0000256" key="6">
    <source>
        <dbReference type="ARBA" id="ARBA00022660"/>
    </source>
</evidence>
<sequence length="516" mass="57578">MAHGPAKGISRWLFTTNHKDIGTMYLWFSFAMFLLGGVFALVIRAELFEPGLQIVEPAFFNQMTTMHGLVMVFGAVMPAFVGLANWLIPMMIGAPDMALPRMNNWSFWILPFAFAMLASTLLMEGGAPNFGWTFYAPLSTTYAPPSVTFFIFAVHIMGASSIMGAINIIATILNMRAPGMTLMKMPLFVWTWLITAYLLIAVMPVLAGVVTMMLMDIHFNTSFFDAAGGGDPVLFQHVFWFFGHPEVYIMILPAFGVVSQIIPTFARKPLFGYASMVYATSSIAFLSFIVWAHHMFTVGMPVAGELFFMYATMLIAVPTGVKVFNWITTMFRGSMTFETPMLFSVAFVILFTIGGFSGLMLAIAPADFQYHDTYFVVAHFHYVLVPGAIFSITAAVYYWLPKWCGNMYNETMGKTHFWMAFIGLNLTFFPMHFVGLAGMPRRIPDYALQFADFNMIASMGAFLFGAAQILFLFNVIATIRGGKKATDEVWENPEGLEWTVPSPAPYHTFSVPPEVK</sequence>
<dbReference type="GO" id="GO:0020037">
    <property type="term" value="F:heme binding"/>
    <property type="evidence" value="ECO:0007669"/>
    <property type="project" value="InterPro"/>
</dbReference>
<evidence type="ECO:0000256" key="16">
    <source>
        <dbReference type="RuleBase" id="RU000370"/>
    </source>
</evidence>
<keyword evidence="17" id="KW-1003">Cell membrane</keyword>
<dbReference type="AlphaFoldDB" id="A0A9E5T4F4"/>
<dbReference type="PROSITE" id="PS00077">
    <property type="entry name" value="COX1_CUB"/>
    <property type="match status" value="1"/>
</dbReference>
<evidence type="ECO:0000256" key="15">
    <source>
        <dbReference type="ARBA" id="ARBA00047816"/>
    </source>
</evidence>
<dbReference type="GO" id="GO:0015990">
    <property type="term" value="P:electron transport coupled proton transport"/>
    <property type="evidence" value="ECO:0007669"/>
    <property type="project" value="InterPro"/>
</dbReference>
<keyword evidence="14 17" id="KW-0472">Membrane</keyword>
<feature type="transmembrane region" description="Helical" evidence="17">
    <location>
        <begin position="147"/>
        <end position="175"/>
    </location>
</feature>
<dbReference type="GO" id="GO:0022904">
    <property type="term" value="P:respiratory electron transport chain"/>
    <property type="evidence" value="ECO:0007669"/>
    <property type="project" value="TreeGrafter"/>
</dbReference>
<evidence type="ECO:0000256" key="1">
    <source>
        <dbReference type="ARBA" id="ARBA00004141"/>
    </source>
</evidence>
<keyword evidence="8 17" id="KW-0479">Metal-binding</keyword>
<feature type="transmembrane region" description="Helical" evidence="17">
    <location>
        <begin position="65"/>
        <end position="87"/>
    </location>
</feature>
<feature type="transmembrane region" description="Helical" evidence="17">
    <location>
        <begin position="376"/>
        <end position="400"/>
    </location>
</feature>
<evidence type="ECO:0000256" key="12">
    <source>
        <dbReference type="ARBA" id="ARBA00023004"/>
    </source>
</evidence>
<evidence type="ECO:0000256" key="13">
    <source>
        <dbReference type="ARBA" id="ARBA00023008"/>
    </source>
</evidence>
<dbReference type="GO" id="GO:0046872">
    <property type="term" value="F:metal ion binding"/>
    <property type="evidence" value="ECO:0007669"/>
    <property type="project" value="UniProtKB-KW"/>
</dbReference>
<dbReference type="GO" id="GO:0016491">
    <property type="term" value="F:oxidoreductase activity"/>
    <property type="evidence" value="ECO:0007669"/>
    <property type="project" value="UniProtKB-KW"/>
</dbReference>
<dbReference type="PANTHER" id="PTHR10422">
    <property type="entry name" value="CYTOCHROME C OXIDASE SUBUNIT 1"/>
    <property type="match status" value="1"/>
</dbReference>
<keyword evidence="9" id="KW-1278">Translocase</keyword>
<feature type="transmembrane region" description="Helical" evidence="17">
    <location>
        <begin position="340"/>
        <end position="364"/>
    </location>
</feature>